<keyword evidence="1" id="KW-0596">Phosphopantetheine</keyword>
<dbReference type="PROSITE" id="PS50075">
    <property type="entry name" value="CARRIER"/>
    <property type="match status" value="1"/>
</dbReference>
<gene>
    <name evidence="4" type="ORF">ACFQ1C_03890</name>
</gene>
<reference evidence="5" key="1">
    <citation type="journal article" date="2019" name="Int. J. Syst. Evol. Microbiol.">
        <title>The Global Catalogue of Microorganisms (GCM) 10K type strain sequencing project: providing services to taxonomists for standard genome sequencing and annotation.</title>
        <authorList>
            <consortium name="The Broad Institute Genomics Platform"/>
            <consortium name="The Broad Institute Genome Sequencing Center for Infectious Disease"/>
            <person name="Wu L."/>
            <person name="Ma J."/>
        </authorList>
    </citation>
    <scope>NUCLEOTIDE SEQUENCE [LARGE SCALE GENOMIC DNA]</scope>
    <source>
        <strain evidence="5">CCUG 60525</strain>
    </source>
</reference>
<evidence type="ECO:0000259" key="3">
    <source>
        <dbReference type="PROSITE" id="PS50075"/>
    </source>
</evidence>
<sequence>MNREDAIKIVYSKLEKNVLGLEMTESKMDQKLADLGVDSLELMLLIMDVAEAAEVTISDDQADGLDTPKKIVEFISS</sequence>
<accession>A0ABW3KE38</accession>
<protein>
    <submittedName>
        <fullName evidence="4">Phosphopantetheine-binding protein</fullName>
    </submittedName>
</protein>
<feature type="domain" description="Carrier" evidence="3">
    <location>
        <begin position="5"/>
        <end position="77"/>
    </location>
</feature>
<proteinExistence type="predicted"/>
<name>A0ABW3KE38_9GAMM</name>
<organism evidence="4 5">
    <name type="scientific">Oceanisphaera ostreae</name>
    <dbReference type="NCBI Taxonomy" id="914151"/>
    <lineage>
        <taxon>Bacteria</taxon>
        <taxon>Pseudomonadati</taxon>
        <taxon>Pseudomonadota</taxon>
        <taxon>Gammaproteobacteria</taxon>
        <taxon>Aeromonadales</taxon>
        <taxon>Aeromonadaceae</taxon>
        <taxon>Oceanisphaera</taxon>
    </lineage>
</organism>
<dbReference type="RefSeq" id="WP_379557225.1">
    <property type="nucleotide sequence ID" value="NZ_JBHTJS010000010.1"/>
</dbReference>
<keyword evidence="2" id="KW-0597">Phosphoprotein</keyword>
<dbReference type="InterPro" id="IPR006162">
    <property type="entry name" value="Ppantetheine_attach_site"/>
</dbReference>
<keyword evidence="5" id="KW-1185">Reference proteome</keyword>
<evidence type="ECO:0000256" key="2">
    <source>
        <dbReference type="ARBA" id="ARBA00022553"/>
    </source>
</evidence>
<dbReference type="PROSITE" id="PS00012">
    <property type="entry name" value="PHOSPHOPANTETHEINE"/>
    <property type="match status" value="1"/>
</dbReference>
<dbReference type="Pfam" id="PF00550">
    <property type="entry name" value="PP-binding"/>
    <property type="match status" value="1"/>
</dbReference>
<evidence type="ECO:0000313" key="5">
    <source>
        <dbReference type="Proteomes" id="UP001597048"/>
    </source>
</evidence>
<dbReference type="EMBL" id="JBHTJS010000010">
    <property type="protein sequence ID" value="MFD1007299.1"/>
    <property type="molecule type" value="Genomic_DNA"/>
</dbReference>
<dbReference type="Gene3D" id="1.10.1200.10">
    <property type="entry name" value="ACP-like"/>
    <property type="match status" value="1"/>
</dbReference>
<comment type="caution">
    <text evidence="4">The sequence shown here is derived from an EMBL/GenBank/DDBJ whole genome shotgun (WGS) entry which is preliminary data.</text>
</comment>
<evidence type="ECO:0000256" key="1">
    <source>
        <dbReference type="ARBA" id="ARBA00022450"/>
    </source>
</evidence>
<dbReference type="SUPFAM" id="SSF47336">
    <property type="entry name" value="ACP-like"/>
    <property type="match status" value="1"/>
</dbReference>
<dbReference type="Proteomes" id="UP001597048">
    <property type="component" value="Unassembled WGS sequence"/>
</dbReference>
<evidence type="ECO:0000313" key="4">
    <source>
        <dbReference type="EMBL" id="MFD1007299.1"/>
    </source>
</evidence>
<dbReference type="InterPro" id="IPR009081">
    <property type="entry name" value="PP-bd_ACP"/>
</dbReference>
<dbReference type="InterPro" id="IPR036736">
    <property type="entry name" value="ACP-like_sf"/>
</dbReference>